<dbReference type="AlphaFoldDB" id="A0A8T2REK6"/>
<keyword evidence="3" id="KW-1185">Reference proteome</keyword>
<evidence type="ECO:0000313" key="2">
    <source>
        <dbReference type="EMBL" id="KAH7294896.1"/>
    </source>
</evidence>
<name>A0A8T2REK6_CERRI</name>
<accession>A0A8T2REK6</accession>
<feature type="transmembrane region" description="Helical" evidence="1">
    <location>
        <begin position="60"/>
        <end position="85"/>
    </location>
</feature>
<keyword evidence="1" id="KW-1133">Transmembrane helix</keyword>
<reference evidence="2 3" key="1">
    <citation type="submission" date="2021-08" db="EMBL/GenBank/DDBJ databases">
        <title>WGS assembly of Ceratopteris richardii.</title>
        <authorList>
            <person name="Marchant D.B."/>
            <person name="Chen G."/>
            <person name="Jenkins J."/>
            <person name="Shu S."/>
            <person name="Leebens-Mack J."/>
            <person name="Grimwood J."/>
            <person name="Schmutz J."/>
            <person name="Soltis P."/>
            <person name="Soltis D."/>
            <person name="Chen Z.-H."/>
        </authorList>
    </citation>
    <scope>NUCLEOTIDE SEQUENCE [LARGE SCALE GENOMIC DNA]</scope>
    <source>
        <strain evidence="2">Whitten #5841</strain>
        <tissue evidence="2">Leaf</tissue>
    </source>
</reference>
<protein>
    <submittedName>
        <fullName evidence="2">Uncharacterized protein</fullName>
    </submittedName>
</protein>
<proteinExistence type="predicted"/>
<evidence type="ECO:0000313" key="3">
    <source>
        <dbReference type="Proteomes" id="UP000825935"/>
    </source>
</evidence>
<organism evidence="2 3">
    <name type="scientific">Ceratopteris richardii</name>
    <name type="common">Triangle waterfern</name>
    <dbReference type="NCBI Taxonomy" id="49495"/>
    <lineage>
        <taxon>Eukaryota</taxon>
        <taxon>Viridiplantae</taxon>
        <taxon>Streptophyta</taxon>
        <taxon>Embryophyta</taxon>
        <taxon>Tracheophyta</taxon>
        <taxon>Polypodiopsida</taxon>
        <taxon>Polypodiidae</taxon>
        <taxon>Polypodiales</taxon>
        <taxon>Pteridineae</taxon>
        <taxon>Pteridaceae</taxon>
        <taxon>Parkerioideae</taxon>
        <taxon>Ceratopteris</taxon>
    </lineage>
</organism>
<evidence type="ECO:0000256" key="1">
    <source>
        <dbReference type="SAM" id="Phobius"/>
    </source>
</evidence>
<dbReference type="Proteomes" id="UP000825935">
    <property type="component" value="Chromosome 27"/>
</dbReference>
<keyword evidence="1" id="KW-0812">Transmembrane</keyword>
<dbReference type="EMBL" id="CM035432">
    <property type="protein sequence ID" value="KAH7294896.1"/>
    <property type="molecule type" value="Genomic_DNA"/>
</dbReference>
<comment type="caution">
    <text evidence="2">The sequence shown here is derived from an EMBL/GenBank/DDBJ whole genome shotgun (WGS) entry which is preliminary data.</text>
</comment>
<gene>
    <name evidence="2" type="ORF">KP509_27G023800</name>
</gene>
<sequence>MFPLLCSFLLSLVRLYKIFFPANSGGLSVKGKQTLEHGFGLAMLNYMFEHRETFLSKTTFFLLALSLAMSKVPLFNIIIIIIVIIRSRKAAPPLTMKNMRTSRNATETH</sequence>
<keyword evidence="1" id="KW-0472">Membrane</keyword>